<reference evidence="1" key="2">
    <citation type="journal article" date="2024" name="Plant">
        <title>Genomic evolution and insights into agronomic trait innovations of Sesamum species.</title>
        <authorList>
            <person name="Miao H."/>
            <person name="Wang L."/>
            <person name="Qu L."/>
            <person name="Liu H."/>
            <person name="Sun Y."/>
            <person name="Le M."/>
            <person name="Wang Q."/>
            <person name="Wei S."/>
            <person name="Zheng Y."/>
            <person name="Lin W."/>
            <person name="Duan Y."/>
            <person name="Cao H."/>
            <person name="Xiong S."/>
            <person name="Wang X."/>
            <person name="Wei L."/>
            <person name="Li C."/>
            <person name="Ma Q."/>
            <person name="Ju M."/>
            <person name="Zhao R."/>
            <person name="Li G."/>
            <person name="Mu C."/>
            <person name="Tian Q."/>
            <person name="Mei H."/>
            <person name="Zhang T."/>
            <person name="Gao T."/>
            <person name="Zhang H."/>
        </authorList>
    </citation>
    <scope>NUCLEOTIDE SEQUENCE</scope>
    <source>
        <strain evidence="1">KEN1</strain>
    </source>
</reference>
<organism evidence="1">
    <name type="scientific">Sesamum latifolium</name>
    <dbReference type="NCBI Taxonomy" id="2727402"/>
    <lineage>
        <taxon>Eukaryota</taxon>
        <taxon>Viridiplantae</taxon>
        <taxon>Streptophyta</taxon>
        <taxon>Embryophyta</taxon>
        <taxon>Tracheophyta</taxon>
        <taxon>Spermatophyta</taxon>
        <taxon>Magnoliopsida</taxon>
        <taxon>eudicotyledons</taxon>
        <taxon>Gunneridae</taxon>
        <taxon>Pentapetalae</taxon>
        <taxon>asterids</taxon>
        <taxon>lamiids</taxon>
        <taxon>Lamiales</taxon>
        <taxon>Pedaliaceae</taxon>
        <taxon>Sesamum</taxon>
    </lineage>
</organism>
<sequence length="93" mass="10087">MMASVPYTSEKGLSPVDPLGVVLYACQGFCFDPFSEIVNGYQEELPLASSQGKRAYNVHPPLHEGAGGQHGSKGFCWLMYERGMLLASLALAY</sequence>
<gene>
    <name evidence="1" type="ORF">Slati_1524200</name>
</gene>
<name>A0AAW2X7B0_9LAMI</name>
<comment type="caution">
    <text evidence="1">The sequence shown here is derived from an EMBL/GenBank/DDBJ whole genome shotgun (WGS) entry which is preliminary data.</text>
</comment>
<protein>
    <submittedName>
        <fullName evidence="1">Uncharacterized protein</fullName>
    </submittedName>
</protein>
<accession>A0AAW2X7B0</accession>
<dbReference type="AlphaFoldDB" id="A0AAW2X7B0"/>
<proteinExistence type="predicted"/>
<evidence type="ECO:0000313" key="1">
    <source>
        <dbReference type="EMBL" id="KAL0449678.1"/>
    </source>
</evidence>
<dbReference type="EMBL" id="JACGWN010000005">
    <property type="protein sequence ID" value="KAL0449678.1"/>
    <property type="molecule type" value="Genomic_DNA"/>
</dbReference>
<reference evidence="1" key="1">
    <citation type="submission" date="2020-06" db="EMBL/GenBank/DDBJ databases">
        <authorList>
            <person name="Li T."/>
            <person name="Hu X."/>
            <person name="Zhang T."/>
            <person name="Song X."/>
            <person name="Zhang H."/>
            <person name="Dai N."/>
            <person name="Sheng W."/>
            <person name="Hou X."/>
            <person name="Wei L."/>
        </authorList>
    </citation>
    <scope>NUCLEOTIDE SEQUENCE</scope>
    <source>
        <strain evidence="1">KEN1</strain>
        <tissue evidence="1">Leaf</tissue>
    </source>
</reference>